<feature type="compositionally biased region" description="Gly residues" evidence="1">
    <location>
        <begin position="112"/>
        <end position="125"/>
    </location>
</feature>
<feature type="region of interest" description="Disordered" evidence="1">
    <location>
        <begin position="45"/>
        <end position="127"/>
    </location>
</feature>
<feature type="chain" id="PRO_5021850645" evidence="2">
    <location>
        <begin position="27"/>
        <end position="154"/>
    </location>
</feature>
<evidence type="ECO:0000256" key="2">
    <source>
        <dbReference type="SAM" id="SignalP"/>
    </source>
</evidence>
<name>A0A543DLI2_9PSEU</name>
<dbReference type="EMBL" id="VFPA01000003">
    <property type="protein sequence ID" value="TQM10179.1"/>
    <property type="molecule type" value="Genomic_DNA"/>
</dbReference>
<sequence>MRIRTILAATALAGAATLTLAGSAFAVDRDCRDFTSHADAQAAFDAVPGDPEGLDPDGDGKACEDQFVDDLIGGSGEPGHDTGDSGDNGGDSGGDNGGDGGPDDGDAPVGGVATGGGGTAEGGGSAAPFAAAGASALAIGVLAAAGRRSTRRRG</sequence>
<gene>
    <name evidence="3" type="ORF">FB558_5963</name>
</gene>
<proteinExistence type="predicted"/>
<evidence type="ECO:0000313" key="3">
    <source>
        <dbReference type="EMBL" id="TQM10179.1"/>
    </source>
</evidence>
<organism evidence="3 4">
    <name type="scientific">Pseudonocardia kunmingensis</name>
    <dbReference type="NCBI Taxonomy" id="630975"/>
    <lineage>
        <taxon>Bacteria</taxon>
        <taxon>Bacillati</taxon>
        <taxon>Actinomycetota</taxon>
        <taxon>Actinomycetes</taxon>
        <taxon>Pseudonocardiales</taxon>
        <taxon>Pseudonocardiaceae</taxon>
        <taxon>Pseudonocardia</taxon>
    </lineage>
</organism>
<dbReference type="Proteomes" id="UP000315677">
    <property type="component" value="Unassembled WGS sequence"/>
</dbReference>
<dbReference type="AlphaFoldDB" id="A0A543DLI2"/>
<keyword evidence="2" id="KW-0732">Signal</keyword>
<accession>A0A543DLI2</accession>
<protein>
    <submittedName>
        <fullName evidence="3">Excalibur calcium-binding domain-containing protein</fullName>
    </submittedName>
</protein>
<dbReference type="RefSeq" id="WP_142058815.1">
    <property type="nucleotide sequence ID" value="NZ_VFPA01000003.1"/>
</dbReference>
<keyword evidence="4" id="KW-1185">Reference proteome</keyword>
<feature type="compositionally biased region" description="Gly residues" evidence="1">
    <location>
        <begin position="86"/>
        <end position="100"/>
    </location>
</feature>
<evidence type="ECO:0000256" key="1">
    <source>
        <dbReference type="SAM" id="MobiDB-lite"/>
    </source>
</evidence>
<comment type="caution">
    <text evidence="3">The sequence shown here is derived from an EMBL/GenBank/DDBJ whole genome shotgun (WGS) entry which is preliminary data.</text>
</comment>
<reference evidence="3 4" key="1">
    <citation type="submission" date="2019-06" db="EMBL/GenBank/DDBJ databases">
        <title>Sequencing the genomes of 1000 actinobacteria strains.</title>
        <authorList>
            <person name="Klenk H.-P."/>
        </authorList>
    </citation>
    <scope>NUCLEOTIDE SEQUENCE [LARGE SCALE GENOMIC DNA]</scope>
    <source>
        <strain evidence="3 4">DSM 45301</strain>
    </source>
</reference>
<feature type="signal peptide" evidence="2">
    <location>
        <begin position="1"/>
        <end position="26"/>
    </location>
</feature>
<evidence type="ECO:0000313" key="4">
    <source>
        <dbReference type="Proteomes" id="UP000315677"/>
    </source>
</evidence>